<dbReference type="STRING" id="7868.ENSCMIP00000022807"/>
<keyword evidence="12" id="KW-1185">Reference proteome</keyword>
<feature type="binding site" evidence="7">
    <location>
        <position position="278"/>
    </location>
    <ligand>
        <name>ATP</name>
        <dbReference type="ChEBI" id="CHEBI:30616"/>
    </ligand>
</feature>
<evidence type="ECO:0000313" key="12">
    <source>
        <dbReference type="Proteomes" id="UP000314986"/>
    </source>
</evidence>
<dbReference type="GO" id="GO:0005524">
    <property type="term" value="F:ATP binding"/>
    <property type="evidence" value="ECO:0007669"/>
    <property type="project" value="UniProtKB-KW"/>
</dbReference>
<feature type="active site" evidence="6">
    <location>
        <position position="430"/>
    </location>
</feature>
<comment type="subcellular location">
    <subcellularLocation>
        <location evidence="1">Golgi apparatus</location>
    </subcellularLocation>
</comment>
<dbReference type="GO" id="GO:0005794">
    <property type="term" value="C:Golgi apparatus"/>
    <property type="evidence" value="ECO:0007669"/>
    <property type="project" value="UniProtKB-SubCell"/>
</dbReference>
<keyword evidence="7" id="KW-0067">ATP-binding</keyword>
<feature type="binding site" evidence="8">
    <location>
        <position position="450"/>
    </location>
    <ligand>
        <name>Mn(2+)</name>
        <dbReference type="ChEBI" id="CHEBI:29035"/>
    </ligand>
</feature>
<feature type="binding site" evidence="7">
    <location>
        <begin position="361"/>
        <end position="364"/>
    </location>
    <ligand>
        <name>ATP</name>
        <dbReference type="ChEBI" id="CHEBI:30616"/>
    </ligand>
</feature>
<feature type="binding site" evidence="7">
    <location>
        <position position="435"/>
    </location>
    <ligand>
        <name>ATP</name>
        <dbReference type="ChEBI" id="CHEBI:30616"/>
    </ligand>
</feature>
<dbReference type="KEGG" id="cmk:103191038"/>
<reference evidence="11" key="4">
    <citation type="submission" date="2025-08" db="UniProtKB">
        <authorList>
            <consortium name="Ensembl"/>
        </authorList>
    </citation>
    <scope>IDENTIFICATION</scope>
</reference>
<dbReference type="AlphaFoldDB" id="A0A4W3I280"/>
<dbReference type="GeneTree" id="ENSGT00950000182951"/>
<dbReference type="GO" id="GO:0016773">
    <property type="term" value="F:phosphotransferase activity, alcohol group as acceptor"/>
    <property type="evidence" value="ECO:0007669"/>
    <property type="project" value="TreeGrafter"/>
</dbReference>
<name>A0A4W3I280_CALMI</name>
<keyword evidence="5" id="KW-0325">Glycoprotein</keyword>
<dbReference type="Ensembl" id="ENSCMIT00000023196.1">
    <property type="protein sequence ID" value="ENSCMIP00000022807.1"/>
    <property type="gene ID" value="ENSCMIG00000010240.1"/>
</dbReference>
<dbReference type="Pfam" id="PF06702">
    <property type="entry name" value="Fam20C"/>
    <property type="match status" value="1"/>
</dbReference>
<keyword evidence="8" id="KW-0479">Metal-binding</keyword>
<feature type="domain" description="FAM20 C-terminal" evidence="10">
    <location>
        <begin position="325"/>
        <end position="539"/>
    </location>
</feature>
<evidence type="ECO:0000313" key="11">
    <source>
        <dbReference type="Ensembl" id="ENSCMIP00000022807.1"/>
    </source>
</evidence>
<feature type="binding site" evidence="8">
    <location>
        <position position="278"/>
    </location>
    <ligand>
        <name>Mn(2+)</name>
        <dbReference type="ChEBI" id="CHEBI:29035"/>
    </ligand>
</feature>
<evidence type="ECO:0000256" key="1">
    <source>
        <dbReference type="ARBA" id="ARBA00004555"/>
    </source>
</evidence>
<keyword evidence="8" id="KW-0464">Manganese</keyword>
<evidence type="ECO:0000256" key="6">
    <source>
        <dbReference type="PIRSR" id="PIRSR624869-1"/>
    </source>
</evidence>
<keyword evidence="7" id="KW-0547">Nucleotide-binding</keyword>
<reference evidence="12" key="2">
    <citation type="journal article" date="2007" name="PLoS Biol.">
        <title>Survey sequencing and comparative analysis of the elephant shark (Callorhinchus milii) genome.</title>
        <authorList>
            <person name="Venkatesh B."/>
            <person name="Kirkness E.F."/>
            <person name="Loh Y.H."/>
            <person name="Halpern A.L."/>
            <person name="Lee A.P."/>
            <person name="Johnson J."/>
            <person name="Dandona N."/>
            <person name="Viswanathan L.D."/>
            <person name="Tay A."/>
            <person name="Venter J.C."/>
            <person name="Strausberg R.L."/>
            <person name="Brenner S."/>
        </authorList>
    </citation>
    <scope>NUCLEOTIDE SEQUENCE [LARGE SCALE GENOMIC DNA]</scope>
</reference>
<feature type="binding site" evidence="7">
    <location>
        <position position="450"/>
    </location>
    <ligand>
        <name>ATP</name>
        <dbReference type="ChEBI" id="CHEBI:30616"/>
    </ligand>
</feature>
<reference evidence="12" key="3">
    <citation type="journal article" date="2014" name="Nature">
        <title>Elephant shark genome provides unique insights into gnathostome evolution.</title>
        <authorList>
            <consortium name="International Elephant Shark Genome Sequencing Consortium"/>
            <person name="Venkatesh B."/>
            <person name="Lee A.P."/>
            <person name="Ravi V."/>
            <person name="Maurya A.K."/>
            <person name="Lian M.M."/>
            <person name="Swann J.B."/>
            <person name="Ohta Y."/>
            <person name="Flajnik M.F."/>
            <person name="Sutoh Y."/>
            <person name="Kasahara M."/>
            <person name="Hoon S."/>
            <person name="Gangu V."/>
            <person name="Roy S.W."/>
            <person name="Irimia M."/>
            <person name="Korzh V."/>
            <person name="Kondrychyn I."/>
            <person name="Lim Z.W."/>
            <person name="Tay B.H."/>
            <person name="Tohari S."/>
            <person name="Kong K.W."/>
            <person name="Ho S."/>
            <person name="Lorente-Galdos B."/>
            <person name="Quilez J."/>
            <person name="Marques-Bonet T."/>
            <person name="Raney B.J."/>
            <person name="Ingham P.W."/>
            <person name="Tay A."/>
            <person name="Hillier L.W."/>
            <person name="Minx P."/>
            <person name="Boehm T."/>
            <person name="Wilson R.K."/>
            <person name="Brenner S."/>
            <person name="Warren W.C."/>
        </authorList>
    </citation>
    <scope>NUCLEOTIDE SEQUENCE [LARGE SCALE GENOMIC DNA]</scope>
</reference>
<dbReference type="InterPro" id="IPR024869">
    <property type="entry name" value="FAM20"/>
</dbReference>
<dbReference type="InParanoid" id="A0A4W3I280"/>
<dbReference type="OrthoDB" id="8583677at2759"/>
<dbReference type="GeneID" id="103191038"/>
<evidence type="ECO:0000259" key="10">
    <source>
        <dbReference type="Pfam" id="PF06702"/>
    </source>
</evidence>
<feature type="binding site" evidence="7">
    <location>
        <position position="257"/>
    </location>
    <ligand>
        <name>ATP</name>
        <dbReference type="ChEBI" id="CHEBI:30616"/>
    </ligand>
</feature>
<evidence type="ECO:0000256" key="9">
    <source>
        <dbReference type="SAM" id="MobiDB-lite"/>
    </source>
</evidence>
<protein>
    <submittedName>
        <fullName evidence="11">Extracellular serine/threonine protein kinase FAM20C-like</fullName>
    </submittedName>
</protein>
<proteinExistence type="inferred from homology"/>
<keyword evidence="4" id="KW-1015">Disulfide bond</keyword>
<organism evidence="11 12">
    <name type="scientific">Callorhinchus milii</name>
    <name type="common">Ghost shark</name>
    <dbReference type="NCBI Taxonomy" id="7868"/>
    <lineage>
        <taxon>Eukaryota</taxon>
        <taxon>Metazoa</taxon>
        <taxon>Chordata</taxon>
        <taxon>Craniata</taxon>
        <taxon>Vertebrata</taxon>
        <taxon>Chondrichthyes</taxon>
        <taxon>Holocephali</taxon>
        <taxon>Chimaeriformes</taxon>
        <taxon>Callorhinchidae</taxon>
        <taxon>Callorhinchus</taxon>
    </lineage>
</organism>
<reference evidence="12" key="1">
    <citation type="journal article" date="2006" name="Science">
        <title>Ancient noncoding elements conserved in the human genome.</title>
        <authorList>
            <person name="Venkatesh B."/>
            <person name="Kirkness E.F."/>
            <person name="Loh Y.H."/>
            <person name="Halpern A.L."/>
            <person name="Lee A.P."/>
            <person name="Johnson J."/>
            <person name="Dandona N."/>
            <person name="Viswanathan L.D."/>
            <person name="Tay A."/>
            <person name="Venter J.C."/>
            <person name="Strausberg R.L."/>
            <person name="Brenner S."/>
        </authorList>
    </citation>
    <scope>NUCLEOTIDE SEQUENCE [LARGE SCALE GENOMIC DNA]</scope>
</reference>
<gene>
    <name evidence="11" type="primary">LOC103191038</name>
</gene>
<evidence type="ECO:0000256" key="8">
    <source>
        <dbReference type="PIRSR" id="PIRSR624869-3"/>
    </source>
</evidence>
<dbReference type="PANTHER" id="PTHR12450:SF25">
    <property type="entry name" value="FAM20 C-TERMINAL DOMAIN-CONTAINING PROTEIN"/>
    <property type="match status" value="1"/>
</dbReference>
<keyword evidence="3" id="KW-0333">Golgi apparatus</keyword>
<dbReference type="GO" id="GO:0070166">
    <property type="term" value="P:enamel mineralization"/>
    <property type="evidence" value="ECO:0007669"/>
    <property type="project" value="TreeGrafter"/>
</dbReference>
<comment type="cofactor">
    <cofactor evidence="8">
        <name>Mn(2+)</name>
        <dbReference type="ChEBI" id="CHEBI:29035"/>
    </cofactor>
</comment>
<evidence type="ECO:0000256" key="3">
    <source>
        <dbReference type="ARBA" id="ARBA00023034"/>
    </source>
</evidence>
<comment type="similarity">
    <text evidence="2">Belongs to the FAM20 family.</text>
</comment>
<accession>A0A4W3I280</accession>
<dbReference type="Proteomes" id="UP000314986">
    <property type="component" value="Unassembled WGS sequence"/>
</dbReference>
<dbReference type="PANTHER" id="PTHR12450">
    <property type="entry name" value="DENTIN MATRIX PROTEIN 4 PROTEIN FAM20"/>
    <property type="match status" value="1"/>
</dbReference>
<evidence type="ECO:0000256" key="4">
    <source>
        <dbReference type="ARBA" id="ARBA00023157"/>
    </source>
</evidence>
<evidence type="ECO:0000256" key="2">
    <source>
        <dbReference type="ARBA" id="ARBA00006557"/>
    </source>
</evidence>
<dbReference type="InterPro" id="IPR009581">
    <property type="entry name" value="FAM20_C"/>
</dbReference>
<evidence type="ECO:0000256" key="5">
    <source>
        <dbReference type="ARBA" id="ARBA00023180"/>
    </source>
</evidence>
<feature type="binding site" evidence="7">
    <location>
        <position position="241"/>
    </location>
    <ligand>
        <name>ATP</name>
        <dbReference type="ChEBI" id="CHEBI:30616"/>
    </ligand>
</feature>
<dbReference type="GO" id="GO:0046872">
    <property type="term" value="F:metal ion binding"/>
    <property type="evidence" value="ECO:0007669"/>
    <property type="project" value="UniProtKB-KW"/>
</dbReference>
<dbReference type="RefSeq" id="XP_042200935.1">
    <property type="nucleotide sequence ID" value="XM_042345001.1"/>
</dbReference>
<feature type="region of interest" description="Disordered" evidence="9">
    <location>
        <begin position="582"/>
        <end position="607"/>
    </location>
</feature>
<sequence>MCRNMSIVILWKSKVLILILVLTSFAVQLLIALLVLRDLRLPQSGCGGLGYVQPIPVPEARAREALAGKSPTNRELQSFASKSLSSHASQLLDRASDASRPLQVPASDARRTRLYEDLSREPQRAAPTYKGSKLAALFEHPLYNLPGPTLSTDDKLLTVNMRERFRPKSSDDEDWVSMEELEYVLLAGDSPADTYPNWMKFHMGINRYELYSRHNPHIETLLQELGTMKIVRVAQKHGGTQLKLVMTLENYGKVLFKPMKQTREQETSGDLFYFSDFERHTAEIAAFHLDRILDFRRIPPVAGRLVNMVKEIREITSDRKLEKTFFISPAKNVCFYGDCSYYCSMEHALCGKPNALEGSMAAYLPDIKLSKRLTWRNPWRRSYHERKKAKWEINPDYCAHVKKTPPYDKGTRLLEVIDMTILDFLMGNMDRHHYETFQKFENETFLIHLDNGRGFGRHSYDELSILAPLQQCCRIKRSTYSRLQLLATERYRLSDVMRESLSRDRMDPILIEPHLLALDRRLQIVLKTTQDCIERLGVGSVVEDDLGDHVGETKPCQKRGCGAKQTDAQLAQRSVKLSRFPTTYLSPRDRPGGKVTPYLTEQFTARE</sequence>
<reference evidence="11" key="5">
    <citation type="submission" date="2025-09" db="UniProtKB">
        <authorList>
            <consortium name="Ensembl"/>
        </authorList>
    </citation>
    <scope>IDENTIFICATION</scope>
</reference>
<evidence type="ECO:0000256" key="7">
    <source>
        <dbReference type="PIRSR" id="PIRSR624869-2"/>
    </source>
</evidence>